<keyword evidence="2" id="KW-1185">Reference proteome</keyword>
<name>A0ACB8VIK6_9TELE</name>
<gene>
    <name evidence="1" type="ORF">L3Q82_019200</name>
</gene>
<dbReference type="Proteomes" id="UP000831701">
    <property type="component" value="Chromosome 22"/>
</dbReference>
<comment type="caution">
    <text evidence="1">The sequence shown here is derived from an EMBL/GenBank/DDBJ whole genome shotgun (WGS) entry which is preliminary data.</text>
</comment>
<sequence>MLQGDHHCLDPELPDGQTPGCVDGQHPILHPDSEHQRSPGLCVQSSAVLPCSRMTAWPPTASDTIIKFADDTTIIFLITGDDETDLQRGGAMCTNTVQQTEEEWHLIENAVLHREIYPASLVIVALTWVETTVRQAQRQQPDPGLGPLRCLIVPDAAHSQVLQWSHSSKLARHPGINQTLTLIRHHFWWPSMDRDTREFVRACTICAKGKSTHMPSAGLLRPLPVPGQPWSHMALDFITALPPAYYYYYHHHYSHHHRPLL</sequence>
<proteinExistence type="predicted"/>
<organism evidence="1 2">
    <name type="scientific">Scortum barcoo</name>
    <name type="common">barcoo grunter</name>
    <dbReference type="NCBI Taxonomy" id="214431"/>
    <lineage>
        <taxon>Eukaryota</taxon>
        <taxon>Metazoa</taxon>
        <taxon>Chordata</taxon>
        <taxon>Craniata</taxon>
        <taxon>Vertebrata</taxon>
        <taxon>Euteleostomi</taxon>
        <taxon>Actinopterygii</taxon>
        <taxon>Neopterygii</taxon>
        <taxon>Teleostei</taxon>
        <taxon>Neoteleostei</taxon>
        <taxon>Acanthomorphata</taxon>
        <taxon>Eupercaria</taxon>
        <taxon>Centrarchiformes</taxon>
        <taxon>Terapontoidei</taxon>
        <taxon>Terapontidae</taxon>
        <taxon>Scortum</taxon>
    </lineage>
</organism>
<dbReference type="EMBL" id="CM041552">
    <property type="protein sequence ID" value="KAI3354712.1"/>
    <property type="molecule type" value="Genomic_DNA"/>
</dbReference>
<evidence type="ECO:0000313" key="2">
    <source>
        <dbReference type="Proteomes" id="UP000831701"/>
    </source>
</evidence>
<reference evidence="1" key="1">
    <citation type="submission" date="2022-04" db="EMBL/GenBank/DDBJ databases">
        <title>Jade perch genome.</title>
        <authorList>
            <person name="Chao B."/>
        </authorList>
    </citation>
    <scope>NUCLEOTIDE SEQUENCE</scope>
    <source>
        <strain evidence="1">CB-2022</strain>
    </source>
</reference>
<evidence type="ECO:0000313" key="1">
    <source>
        <dbReference type="EMBL" id="KAI3354712.1"/>
    </source>
</evidence>
<protein>
    <submittedName>
        <fullName evidence="1">Uncharacterized protein</fullName>
    </submittedName>
</protein>
<accession>A0ACB8VIK6</accession>